<keyword evidence="8" id="KW-1185">Reference proteome</keyword>
<comment type="caution">
    <text evidence="7">The sequence shown here is derived from an EMBL/GenBank/DDBJ whole genome shotgun (WGS) entry which is preliminary data.</text>
</comment>
<evidence type="ECO:0000313" key="8">
    <source>
        <dbReference type="Proteomes" id="UP000245383"/>
    </source>
</evidence>
<evidence type="ECO:0000256" key="2">
    <source>
        <dbReference type="ARBA" id="ARBA00007441"/>
    </source>
</evidence>
<dbReference type="InterPro" id="IPR015424">
    <property type="entry name" value="PyrdxlP-dep_Trfase"/>
</dbReference>
<evidence type="ECO:0000256" key="1">
    <source>
        <dbReference type="ARBA" id="ARBA00001933"/>
    </source>
</evidence>
<protein>
    <recommendedName>
        <fullName evidence="6">Aminotransferase class I/classII large domain-containing protein</fullName>
    </recommendedName>
</protein>
<reference evidence="7 8" key="1">
    <citation type="journal article" date="2018" name="MBio">
        <title>Comparative Genomics Reveals the Core Gene Toolbox for the Fungus-Insect Symbiosis.</title>
        <authorList>
            <person name="Wang Y."/>
            <person name="Stata M."/>
            <person name="Wang W."/>
            <person name="Stajich J.E."/>
            <person name="White M.M."/>
            <person name="Moncalvo J.M."/>
        </authorList>
    </citation>
    <scope>NUCLEOTIDE SEQUENCE [LARGE SCALE GENOMIC DNA]</scope>
    <source>
        <strain evidence="7 8">SWE-8-4</strain>
    </source>
</reference>
<dbReference type="InterPro" id="IPR004839">
    <property type="entry name" value="Aminotransferase_I/II_large"/>
</dbReference>
<dbReference type="Gene3D" id="3.90.1150.10">
    <property type="entry name" value="Aspartate Aminotransferase, domain 1"/>
    <property type="match status" value="1"/>
</dbReference>
<dbReference type="FunFam" id="3.40.640.10:FF:000024">
    <property type="entry name" value="Kynurenine--oxoglutarate transaminase 3"/>
    <property type="match status" value="1"/>
</dbReference>
<dbReference type="PANTHER" id="PTHR43807">
    <property type="entry name" value="FI04487P"/>
    <property type="match status" value="1"/>
</dbReference>
<evidence type="ECO:0000256" key="4">
    <source>
        <dbReference type="ARBA" id="ARBA00022679"/>
    </source>
</evidence>
<dbReference type="PROSITE" id="PS00105">
    <property type="entry name" value="AA_TRANSFER_CLASS_1"/>
    <property type="match status" value="1"/>
</dbReference>
<evidence type="ECO:0000256" key="3">
    <source>
        <dbReference type="ARBA" id="ARBA00022576"/>
    </source>
</evidence>
<dbReference type="Pfam" id="PF00155">
    <property type="entry name" value="Aminotran_1_2"/>
    <property type="match status" value="1"/>
</dbReference>
<dbReference type="SUPFAM" id="SSF53383">
    <property type="entry name" value="PLP-dependent transferases"/>
    <property type="match status" value="1"/>
</dbReference>
<comment type="cofactor">
    <cofactor evidence="1">
        <name>pyridoxal 5'-phosphate</name>
        <dbReference type="ChEBI" id="CHEBI:597326"/>
    </cofactor>
</comment>
<dbReference type="CDD" id="cd00609">
    <property type="entry name" value="AAT_like"/>
    <property type="match status" value="1"/>
</dbReference>
<dbReference type="OrthoDB" id="2414662at2759"/>
<gene>
    <name evidence="7" type="ORF">BB561_001717</name>
</gene>
<dbReference type="AlphaFoldDB" id="A0A2T9YTF5"/>
<comment type="similarity">
    <text evidence="2">Belongs to the class-I pyridoxal-phosphate-dependent aminotransferase family.</text>
</comment>
<accession>A0A2T9YTF5</accession>
<dbReference type="InterPro" id="IPR015422">
    <property type="entry name" value="PyrdxlP-dep_Trfase_small"/>
</dbReference>
<dbReference type="GO" id="GO:0016212">
    <property type="term" value="F:kynurenine-oxoglutarate transaminase activity"/>
    <property type="evidence" value="ECO:0007669"/>
    <property type="project" value="TreeGrafter"/>
</dbReference>
<keyword evidence="4" id="KW-0808">Transferase</keyword>
<organism evidence="7 8">
    <name type="scientific">Smittium simulii</name>
    <dbReference type="NCBI Taxonomy" id="133385"/>
    <lineage>
        <taxon>Eukaryota</taxon>
        <taxon>Fungi</taxon>
        <taxon>Fungi incertae sedis</taxon>
        <taxon>Zoopagomycota</taxon>
        <taxon>Kickxellomycotina</taxon>
        <taxon>Harpellomycetes</taxon>
        <taxon>Harpellales</taxon>
        <taxon>Legeriomycetaceae</taxon>
        <taxon>Smittium</taxon>
    </lineage>
</organism>
<dbReference type="GO" id="GO:0030170">
    <property type="term" value="F:pyridoxal phosphate binding"/>
    <property type="evidence" value="ECO:0007669"/>
    <property type="project" value="InterPro"/>
</dbReference>
<dbReference type="Gene3D" id="3.40.640.10">
    <property type="entry name" value="Type I PLP-dependent aspartate aminotransferase-like (Major domain)"/>
    <property type="match status" value="1"/>
</dbReference>
<evidence type="ECO:0000256" key="5">
    <source>
        <dbReference type="ARBA" id="ARBA00022898"/>
    </source>
</evidence>
<dbReference type="InterPro" id="IPR051326">
    <property type="entry name" value="Kynurenine-oxoglutarate_AT"/>
</dbReference>
<evidence type="ECO:0000259" key="6">
    <source>
        <dbReference type="Pfam" id="PF00155"/>
    </source>
</evidence>
<dbReference type="PANTHER" id="PTHR43807:SF20">
    <property type="entry name" value="FI04487P"/>
    <property type="match status" value="1"/>
</dbReference>
<dbReference type="InterPro" id="IPR015421">
    <property type="entry name" value="PyrdxlP-dep_Trfase_major"/>
</dbReference>
<name>A0A2T9YTF5_9FUNG</name>
<dbReference type="STRING" id="133385.A0A2T9YTF5"/>
<proteinExistence type="inferred from homology"/>
<dbReference type="EMBL" id="MBFR01000052">
    <property type="protein sequence ID" value="PVU95576.1"/>
    <property type="molecule type" value="Genomic_DNA"/>
</dbReference>
<dbReference type="GO" id="GO:0005739">
    <property type="term" value="C:mitochondrion"/>
    <property type="evidence" value="ECO:0007669"/>
    <property type="project" value="TreeGrafter"/>
</dbReference>
<keyword evidence="5" id="KW-0663">Pyridoxal phosphate</keyword>
<evidence type="ECO:0000313" key="7">
    <source>
        <dbReference type="EMBL" id="PVU95576.1"/>
    </source>
</evidence>
<sequence length="437" mass="48660">MYSSAAATKEAPQSLPQPSKMYSKAKLDVWTMFNRAAAQANAVNLGQGFMSFPPDKLVIDSAIEAVSDETAAQYAPPQGRPQLLEQLAEHYGPLVGRKLDSKTQVMVSSGANEGIFCALLAFLELGGTDEAIVIEPAFDQYKPNIIMAGGTPVFVPLRVQSDKDPTREIISSNEWKLDMAELESKITSRTKILILNTPQNPTGKVFDLQELEQVAAIAKKHNLLVISDEVYENLYYDDNKHISIASLPGMFERTVICGSVGKLLGVTGWRVGWLVGPQHLITPCVAAHTRTTFVTCTPIQDATALAFKKAYANDYFNIQRSEYLARRQKLMAAFDSVQLPYSVPHGSYFLLVNAARVRIPDDFVIPDYVSERGHSFELCYFFTVKIGISCIPPTEFYSNENLHLAENYVRFAFCKTDDVFEETARRLQAIKQYIVDV</sequence>
<keyword evidence="3" id="KW-0032">Aminotransferase</keyword>
<dbReference type="Proteomes" id="UP000245383">
    <property type="component" value="Unassembled WGS sequence"/>
</dbReference>
<feature type="domain" description="Aminotransferase class I/classII large" evidence="6">
    <location>
        <begin position="42"/>
        <end position="374"/>
    </location>
</feature>
<dbReference type="InterPro" id="IPR004838">
    <property type="entry name" value="NHTrfase_class1_PyrdxlP-BS"/>
</dbReference>